<dbReference type="CDD" id="cd08464">
    <property type="entry name" value="PBP2_DntR_like_2"/>
    <property type="match status" value="1"/>
</dbReference>
<accession>A0A1W6L9B4</accession>
<dbReference type="Gene3D" id="3.40.190.10">
    <property type="entry name" value="Periplasmic binding protein-like II"/>
    <property type="match status" value="2"/>
</dbReference>
<evidence type="ECO:0000256" key="3">
    <source>
        <dbReference type="ARBA" id="ARBA00023125"/>
    </source>
</evidence>
<evidence type="ECO:0000256" key="2">
    <source>
        <dbReference type="ARBA" id="ARBA00023015"/>
    </source>
</evidence>
<dbReference type="AlphaFoldDB" id="A0A1W6L9B4"/>
<evidence type="ECO:0000313" key="6">
    <source>
        <dbReference type="Proteomes" id="UP000193427"/>
    </source>
</evidence>
<dbReference type="KEGG" id="rgu:A4W93_13055"/>
<dbReference type="GO" id="GO:0003700">
    <property type="term" value="F:DNA-binding transcription factor activity"/>
    <property type="evidence" value="ECO:0007669"/>
    <property type="project" value="InterPro"/>
</dbReference>
<keyword evidence="4" id="KW-0804">Transcription</keyword>
<dbReference type="InterPro" id="IPR000847">
    <property type="entry name" value="LysR_HTH_N"/>
</dbReference>
<evidence type="ECO:0000256" key="4">
    <source>
        <dbReference type="ARBA" id="ARBA00023163"/>
    </source>
</evidence>
<dbReference type="InterPro" id="IPR005119">
    <property type="entry name" value="LysR_subst-bd"/>
</dbReference>
<protein>
    <submittedName>
        <fullName evidence="5">Uncharacterized protein</fullName>
    </submittedName>
</protein>
<dbReference type="RefSeq" id="WP_085751027.1">
    <property type="nucleotide sequence ID" value="NZ_BSPR01000007.1"/>
</dbReference>
<dbReference type="PROSITE" id="PS50931">
    <property type="entry name" value="HTH_LYSR"/>
    <property type="match status" value="1"/>
</dbReference>
<comment type="similarity">
    <text evidence="1">Belongs to the LysR transcriptional regulatory family.</text>
</comment>
<dbReference type="InterPro" id="IPR050389">
    <property type="entry name" value="LysR-type_TF"/>
</dbReference>
<dbReference type="SUPFAM" id="SSF46785">
    <property type="entry name" value="Winged helix' DNA-binding domain"/>
    <property type="match status" value="1"/>
</dbReference>
<name>A0A1W6L9B4_9BURK</name>
<dbReference type="InterPro" id="IPR036388">
    <property type="entry name" value="WH-like_DNA-bd_sf"/>
</dbReference>
<gene>
    <name evidence="5" type="ORF">A4W93_13055</name>
</gene>
<dbReference type="Proteomes" id="UP000193427">
    <property type="component" value="Chromosome"/>
</dbReference>
<dbReference type="InterPro" id="IPR036390">
    <property type="entry name" value="WH_DNA-bd_sf"/>
</dbReference>
<organism evidence="5 6">
    <name type="scientific">Piscinibacter gummiphilus</name>
    <dbReference type="NCBI Taxonomy" id="946333"/>
    <lineage>
        <taxon>Bacteria</taxon>
        <taxon>Pseudomonadati</taxon>
        <taxon>Pseudomonadota</taxon>
        <taxon>Betaproteobacteria</taxon>
        <taxon>Burkholderiales</taxon>
        <taxon>Sphaerotilaceae</taxon>
        <taxon>Piscinibacter</taxon>
    </lineage>
</organism>
<dbReference type="EMBL" id="CP015118">
    <property type="protein sequence ID" value="ARN20748.1"/>
    <property type="molecule type" value="Genomic_DNA"/>
</dbReference>
<dbReference type="OrthoDB" id="8583877at2"/>
<dbReference type="Pfam" id="PF00126">
    <property type="entry name" value="HTH_1"/>
    <property type="match status" value="1"/>
</dbReference>
<dbReference type="PRINTS" id="PR00039">
    <property type="entry name" value="HTHLYSR"/>
</dbReference>
<sequence length="309" mass="33931">MTDIRERDFRGVDLNLLITLHVLLRERSVSRAAACLHVGQPAVSGALARLRAVFGDPLLVRIPGGMQPTPRALALQAALVPVLQGIQALVTEEPAFDPGATQRTFRIGLPDWVDAWLLAPLLARLHRDAPDARVQVLITDRFRLPDMLAREEVDFAVGGFHGAPGWQHQRPLATVHYCCMHRPGLLGGDAALTLDRYVALPHLLVTYRNALEGTVDEALRTLGRSRHVAYTSPRFSSLPRVLQQVPAIATVPDVLAPSWQRDFGLVRAPAPLELPPIEVVIAFHAAREQDPALRWLFEVIASIVDAPAD</sequence>
<keyword evidence="2" id="KW-0805">Transcription regulation</keyword>
<dbReference type="Pfam" id="PF03466">
    <property type="entry name" value="LysR_substrate"/>
    <property type="match status" value="1"/>
</dbReference>
<dbReference type="GO" id="GO:0003677">
    <property type="term" value="F:DNA binding"/>
    <property type="evidence" value="ECO:0007669"/>
    <property type="project" value="UniProtKB-KW"/>
</dbReference>
<evidence type="ECO:0000313" key="5">
    <source>
        <dbReference type="EMBL" id="ARN20748.1"/>
    </source>
</evidence>
<keyword evidence="6" id="KW-1185">Reference proteome</keyword>
<dbReference type="SUPFAM" id="SSF53850">
    <property type="entry name" value="Periplasmic binding protein-like II"/>
    <property type="match status" value="1"/>
</dbReference>
<dbReference type="PANTHER" id="PTHR30118:SF15">
    <property type="entry name" value="TRANSCRIPTIONAL REGULATORY PROTEIN"/>
    <property type="match status" value="1"/>
</dbReference>
<keyword evidence="3" id="KW-0238">DNA-binding</keyword>
<dbReference type="PANTHER" id="PTHR30118">
    <property type="entry name" value="HTH-TYPE TRANSCRIPTIONAL REGULATOR LEUO-RELATED"/>
    <property type="match status" value="1"/>
</dbReference>
<evidence type="ECO:0000256" key="1">
    <source>
        <dbReference type="ARBA" id="ARBA00009437"/>
    </source>
</evidence>
<reference evidence="5 6" key="1">
    <citation type="submission" date="2016-04" db="EMBL/GenBank/DDBJ databases">
        <title>Complete genome sequence of natural rubber-degrading, novel Gram-negative bacterium, Rhizobacter gummiphilus strain NS21.</title>
        <authorList>
            <person name="Tabata M."/>
            <person name="Kasai D."/>
            <person name="Fukuda M."/>
        </authorList>
    </citation>
    <scope>NUCLEOTIDE SEQUENCE [LARGE SCALE GENOMIC DNA]</scope>
    <source>
        <strain evidence="5 6">NS21</strain>
    </source>
</reference>
<proteinExistence type="inferred from homology"/>
<dbReference type="Gene3D" id="1.10.10.10">
    <property type="entry name" value="Winged helix-like DNA-binding domain superfamily/Winged helix DNA-binding domain"/>
    <property type="match status" value="1"/>
</dbReference>